<dbReference type="GO" id="GO:0003985">
    <property type="term" value="F:acetyl-CoA C-acetyltransferase activity"/>
    <property type="evidence" value="ECO:0007669"/>
    <property type="project" value="UniProtKB-EC"/>
</dbReference>
<dbReference type="Gene3D" id="3.40.47.10">
    <property type="match status" value="1"/>
</dbReference>
<dbReference type="EC" id="2.3.1.9" evidence="5"/>
<evidence type="ECO:0000256" key="10">
    <source>
        <dbReference type="ARBA" id="ARBA00023128"/>
    </source>
</evidence>
<dbReference type="GO" id="GO:0046872">
    <property type="term" value="F:metal ion binding"/>
    <property type="evidence" value="ECO:0007669"/>
    <property type="project" value="UniProtKB-KW"/>
</dbReference>
<evidence type="ECO:0000313" key="16">
    <source>
        <dbReference type="EMBL" id="KAK9498485.1"/>
    </source>
</evidence>
<comment type="subcellular location">
    <subcellularLocation>
        <location evidence="1">Mitochondrion</location>
    </subcellularLocation>
</comment>
<dbReference type="GO" id="GO:0005739">
    <property type="term" value="C:mitochondrion"/>
    <property type="evidence" value="ECO:0007669"/>
    <property type="project" value="UniProtKB-SubCell"/>
</dbReference>
<dbReference type="CDD" id="cd00751">
    <property type="entry name" value="thiolase"/>
    <property type="match status" value="1"/>
</dbReference>
<reference evidence="16 17" key="1">
    <citation type="submission" date="2022-12" db="EMBL/GenBank/DDBJ databases">
        <title>Chromosome-level genome assembly of true bugs.</title>
        <authorList>
            <person name="Ma L."/>
            <person name="Li H."/>
        </authorList>
    </citation>
    <scope>NUCLEOTIDE SEQUENCE [LARGE SCALE GENOMIC DNA]</scope>
    <source>
        <strain evidence="16">Lab_2022b</strain>
    </source>
</reference>
<dbReference type="InterPro" id="IPR020610">
    <property type="entry name" value="Thiolase_AS"/>
</dbReference>
<feature type="active site" description="Proton acceptor" evidence="12">
    <location>
        <position position="367"/>
    </location>
</feature>
<dbReference type="InterPro" id="IPR020613">
    <property type="entry name" value="Thiolase_CS"/>
</dbReference>
<keyword evidence="9" id="KW-0630">Potassium</keyword>
<dbReference type="InterPro" id="IPR002155">
    <property type="entry name" value="Thiolase"/>
</dbReference>
<evidence type="ECO:0000256" key="7">
    <source>
        <dbReference type="ARBA" id="ARBA00022723"/>
    </source>
</evidence>
<organism evidence="16 17">
    <name type="scientific">Rhynocoris fuscipes</name>
    <dbReference type="NCBI Taxonomy" id="488301"/>
    <lineage>
        <taxon>Eukaryota</taxon>
        <taxon>Metazoa</taxon>
        <taxon>Ecdysozoa</taxon>
        <taxon>Arthropoda</taxon>
        <taxon>Hexapoda</taxon>
        <taxon>Insecta</taxon>
        <taxon>Pterygota</taxon>
        <taxon>Neoptera</taxon>
        <taxon>Paraneoptera</taxon>
        <taxon>Hemiptera</taxon>
        <taxon>Heteroptera</taxon>
        <taxon>Panheteroptera</taxon>
        <taxon>Cimicomorpha</taxon>
        <taxon>Reduviidae</taxon>
        <taxon>Harpactorinae</taxon>
        <taxon>Harpactorini</taxon>
        <taxon>Rhynocoris</taxon>
    </lineage>
</organism>
<keyword evidence="7" id="KW-0479">Metal-binding</keyword>
<proteinExistence type="inferred from homology"/>
<dbReference type="NCBIfam" id="TIGR01930">
    <property type="entry name" value="AcCoA-C-Actrans"/>
    <property type="match status" value="1"/>
</dbReference>
<sequence>MAVRLSKQVFFQCRNYSTSLNEVFIVSGARTPMGSFRSSLASLSSTKLGSVAIKAAIERSGLKKDDIDEVLMGNVCQGGSGQAPARQASLFAGLNESIICTTINKVCASGMKSIMLGSQMLMCGHQKVIIAGGMESMSNVPYYMFRGDSPYGGVKLHDGILYDGLTDVYNKIHMGNCAENTAKQLKISREEQDNFAISSYKRSAEAVKNGAFNDEIVPVSVPQKKGKPDIIVNEDEEYKRINFEKFTKLPTVFQKDGGTVTAGNASTLNDGAAAMILVNSESLKSFGLKPLARIVAFADGATKPIDFPIAPAVAIPKLLKQSGVKKDDVALWEINEAFSVVVLANIKLMDLDPNKVNVHGGAVSLGHPIGMSGARIVLHLVNALKPGQKGVASICNGGGGASSIMIEKL</sequence>
<evidence type="ECO:0000256" key="8">
    <source>
        <dbReference type="ARBA" id="ARBA00022946"/>
    </source>
</evidence>
<gene>
    <name evidence="16" type="ORF">O3M35_003110</name>
</gene>
<evidence type="ECO:0000256" key="11">
    <source>
        <dbReference type="ARBA" id="ARBA00023315"/>
    </source>
</evidence>
<feature type="active site" description="Acyl-thioester intermediate" evidence="12">
    <location>
        <position position="107"/>
    </location>
</feature>
<comment type="subunit">
    <text evidence="4">Homotetramer.</text>
</comment>
<comment type="pathway">
    <text evidence="2">Lipid metabolism.</text>
</comment>
<dbReference type="InterPro" id="IPR020617">
    <property type="entry name" value="Thiolase_C"/>
</dbReference>
<feature type="domain" description="Thiolase N-terminal" evidence="14">
    <location>
        <begin position="23"/>
        <end position="280"/>
    </location>
</feature>
<evidence type="ECO:0000256" key="5">
    <source>
        <dbReference type="ARBA" id="ARBA00012705"/>
    </source>
</evidence>
<evidence type="ECO:0000256" key="9">
    <source>
        <dbReference type="ARBA" id="ARBA00022958"/>
    </source>
</evidence>
<evidence type="ECO:0000256" key="2">
    <source>
        <dbReference type="ARBA" id="ARBA00005189"/>
    </source>
</evidence>
<evidence type="ECO:0000256" key="13">
    <source>
        <dbReference type="RuleBase" id="RU003557"/>
    </source>
</evidence>
<dbReference type="PANTHER" id="PTHR18919:SF156">
    <property type="entry name" value="ACETYL-COA ACETYLTRANSFERASE, MITOCHONDRIAL"/>
    <property type="match status" value="1"/>
</dbReference>
<evidence type="ECO:0000313" key="17">
    <source>
        <dbReference type="Proteomes" id="UP001461498"/>
    </source>
</evidence>
<keyword evidence="10" id="KW-0496">Mitochondrion</keyword>
<evidence type="ECO:0000259" key="15">
    <source>
        <dbReference type="Pfam" id="PF02803"/>
    </source>
</evidence>
<dbReference type="PROSITE" id="PS00099">
    <property type="entry name" value="THIOLASE_3"/>
    <property type="match status" value="1"/>
</dbReference>
<dbReference type="AlphaFoldDB" id="A0AAW1CKB0"/>
<accession>A0AAW1CKB0</accession>
<dbReference type="SUPFAM" id="SSF53901">
    <property type="entry name" value="Thiolase-like"/>
    <property type="match status" value="2"/>
</dbReference>
<evidence type="ECO:0000256" key="1">
    <source>
        <dbReference type="ARBA" id="ARBA00004173"/>
    </source>
</evidence>
<evidence type="ECO:0000256" key="12">
    <source>
        <dbReference type="PIRSR" id="PIRSR000429-1"/>
    </source>
</evidence>
<evidence type="ECO:0000256" key="6">
    <source>
        <dbReference type="ARBA" id="ARBA00022679"/>
    </source>
</evidence>
<dbReference type="PIRSF" id="PIRSF000429">
    <property type="entry name" value="Ac-CoA_Ac_transf"/>
    <property type="match status" value="1"/>
</dbReference>
<dbReference type="InterPro" id="IPR016039">
    <property type="entry name" value="Thiolase-like"/>
</dbReference>
<evidence type="ECO:0000256" key="4">
    <source>
        <dbReference type="ARBA" id="ARBA00011881"/>
    </source>
</evidence>
<feature type="domain" description="Thiolase C-terminal" evidence="15">
    <location>
        <begin position="288"/>
        <end position="408"/>
    </location>
</feature>
<dbReference type="FunFam" id="3.40.47.10:FF:000007">
    <property type="entry name" value="acetyl-CoA acetyltransferase, mitochondrial"/>
    <property type="match status" value="1"/>
</dbReference>
<dbReference type="Proteomes" id="UP001461498">
    <property type="component" value="Unassembled WGS sequence"/>
</dbReference>
<comment type="caution">
    <text evidence="16">The sequence shown here is derived from an EMBL/GenBank/DDBJ whole genome shotgun (WGS) entry which is preliminary data.</text>
</comment>
<dbReference type="Pfam" id="PF02803">
    <property type="entry name" value="Thiolase_C"/>
    <property type="match status" value="1"/>
</dbReference>
<comment type="similarity">
    <text evidence="3 13">Belongs to the thiolase-like superfamily. Thiolase family.</text>
</comment>
<protein>
    <recommendedName>
        <fullName evidence="5">acetyl-CoA C-acetyltransferase</fullName>
        <ecNumber evidence="5">2.3.1.9</ecNumber>
    </recommendedName>
</protein>
<dbReference type="InterPro" id="IPR020615">
    <property type="entry name" value="Thiolase_acyl_enz_int_AS"/>
</dbReference>
<dbReference type="PROSITE" id="PS00737">
    <property type="entry name" value="THIOLASE_2"/>
    <property type="match status" value="1"/>
</dbReference>
<dbReference type="PROSITE" id="PS00098">
    <property type="entry name" value="THIOLASE_1"/>
    <property type="match status" value="1"/>
</dbReference>
<dbReference type="GO" id="GO:0006635">
    <property type="term" value="P:fatty acid beta-oxidation"/>
    <property type="evidence" value="ECO:0007669"/>
    <property type="project" value="TreeGrafter"/>
</dbReference>
<evidence type="ECO:0000259" key="14">
    <source>
        <dbReference type="Pfam" id="PF00108"/>
    </source>
</evidence>
<feature type="active site" description="Proton acceptor" evidence="12">
    <location>
        <position position="395"/>
    </location>
</feature>
<evidence type="ECO:0000256" key="3">
    <source>
        <dbReference type="ARBA" id="ARBA00010982"/>
    </source>
</evidence>
<dbReference type="InterPro" id="IPR020616">
    <property type="entry name" value="Thiolase_N"/>
</dbReference>
<name>A0AAW1CKB0_9HEMI</name>
<dbReference type="Pfam" id="PF00108">
    <property type="entry name" value="Thiolase_N"/>
    <property type="match status" value="1"/>
</dbReference>
<keyword evidence="17" id="KW-1185">Reference proteome</keyword>
<dbReference type="PANTHER" id="PTHR18919">
    <property type="entry name" value="ACETYL-COA C-ACYLTRANSFERASE"/>
    <property type="match status" value="1"/>
</dbReference>
<dbReference type="EMBL" id="JAPXFL010000012">
    <property type="protein sequence ID" value="KAK9498485.1"/>
    <property type="molecule type" value="Genomic_DNA"/>
</dbReference>
<keyword evidence="8" id="KW-0809">Transit peptide</keyword>
<keyword evidence="6 13" id="KW-0808">Transferase</keyword>
<keyword evidence="11 13" id="KW-0012">Acyltransferase</keyword>